<dbReference type="EMBL" id="CADCTY010001531">
    <property type="protein sequence ID" value="CAA9374895.1"/>
    <property type="molecule type" value="Genomic_DNA"/>
</dbReference>
<dbReference type="AlphaFoldDB" id="A0A6J4N1L6"/>
<feature type="region of interest" description="Disordered" evidence="1">
    <location>
        <begin position="1"/>
        <end position="24"/>
    </location>
</feature>
<protein>
    <submittedName>
        <fullName evidence="2">Uncharacterized protein</fullName>
    </submittedName>
</protein>
<evidence type="ECO:0000256" key="1">
    <source>
        <dbReference type="SAM" id="MobiDB-lite"/>
    </source>
</evidence>
<reference evidence="2" key="1">
    <citation type="submission" date="2020-02" db="EMBL/GenBank/DDBJ databases">
        <authorList>
            <person name="Meier V. D."/>
        </authorList>
    </citation>
    <scope>NUCLEOTIDE SEQUENCE</scope>
    <source>
        <strain evidence="2">AVDCRST_MAG94</strain>
    </source>
</reference>
<sequence length="37" mass="4272">MPQAMVSGKQTQRKSQERRKKVATQTRLLARTHVCAF</sequence>
<evidence type="ECO:0000313" key="2">
    <source>
        <dbReference type="EMBL" id="CAA9374895.1"/>
    </source>
</evidence>
<accession>A0A6J4N1L6</accession>
<proteinExistence type="predicted"/>
<gene>
    <name evidence="2" type="ORF">AVDCRST_MAG94-4462</name>
</gene>
<organism evidence="2">
    <name type="scientific">uncultured Leptolyngbya sp</name>
    <dbReference type="NCBI Taxonomy" id="332963"/>
    <lineage>
        <taxon>Bacteria</taxon>
        <taxon>Bacillati</taxon>
        <taxon>Cyanobacteriota</taxon>
        <taxon>Cyanophyceae</taxon>
        <taxon>Leptolyngbyales</taxon>
        <taxon>Leptolyngbyaceae</taxon>
        <taxon>Leptolyngbya group</taxon>
        <taxon>Leptolyngbya</taxon>
        <taxon>environmental samples</taxon>
    </lineage>
</organism>
<name>A0A6J4N1L6_9CYAN</name>